<reference evidence="2" key="1">
    <citation type="submission" date="2023-06" db="EMBL/GenBank/DDBJ databases">
        <title>Genome-scale phylogeny and comparative genomics of the fungal order Sordariales.</title>
        <authorList>
            <consortium name="Lawrence Berkeley National Laboratory"/>
            <person name="Hensen N."/>
            <person name="Bonometti L."/>
            <person name="Westerberg I."/>
            <person name="Brannstrom I.O."/>
            <person name="Guillou S."/>
            <person name="Cros-Aarteil S."/>
            <person name="Calhoun S."/>
            <person name="Haridas S."/>
            <person name="Kuo A."/>
            <person name="Mondo S."/>
            <person name="Pangilinan J."/>
            <person name="Riley R."/>
            <person name="Labutti K."/>
            <person name="Andreopoulos B."/>
            <person name="Lipzen A."/>
            <person name="Chen C."/>
            <person name="Yanf M."/>
            <person name="Daum C."/>
            <person name="Ng V."/>
            <person name="Clum A."/>
            <person name="Steindorff A."/>
            <person name="Ohm R."/>
            <person name="Martin F."/>
            <person name="Silar P."/>
            <person name="Natvig D."/>
            <person name="Lalanne C."/>
            <person name="Gautier V."/>
            <person name="Ament-Velasquez S.L."/>
            <person name="Kruys A."/>
            <person name="Hutchinson M.I."/>
            <person name="Powell A.J."/>
            <person name="Barry K."/>
            <person name="Miller A.N."/>
            <person name="Grigoriev I.V."/>
            <person name="Debuchy R."/>
            <person name="Gladieux P."/>
            <person name="Thoren M.H."/>
            <person name="Johannesson H."/>
        </authorList>
    </citation>
    <scope>NUCLEOTIDE SEQUENCE</scope>
    <source>
        <strain evidence="2">PSN4</strain>
    </source>
</reference>
<evidence type="ECO:0000313" key="2">
    <source>
        <dbReference type="EMBL" id="KAK1754422.1"/>
    </source>
</evidence>
<feature type="transmembrane region" description="Helical" evidence="1">
    <location>
        <begin position="36"/>
        <end position="55"/>
    </location>
</feature>
<keyword evidence="1" id="KW-0812">Transmembrane</keyword>
<name>A0AAJ0F5D8_9PEZI</name>
<proteinExistence type="predicted"/>
<sequence>MPDRHELFFDSTALSDSDQTRDEEGGGGGFSQLSTWLFSCCCCFACLIWGLGCMYGQQGHQPRPAAVFCRVPPHACHRMYAASCPMRRRASRHCCCCCCCCVLCGLCGVCVSVCWTAHVPSFLFSASRGDTTAIGESYVVSLVSPLGAEGTRGKEGWWWWSTWCMTTWRRRRRRDKLRWLSSSSLLLRICANADFVDI</sequence>
<evidence type="ECO:0000313" key="3">
    <source>
        <dbReference type="Proteomes" id="UP001239445"/>
    </source>
</evidence>
<dbReference type="Proteomes" id="UP001239445">
    <property type="component" value="Unassembled WGS sequence"/>
</dbReference>
<feature type="transmembrane region" description="Helical" evidence="1">
    <location>
        <begin position="95"/>
        <end position="118"/>
    </location>
</feature>
<keyword evidence="1" id="KW-0472">Membrane</keyword>
<gene>
    <name evidence="2" type="ORF">QBC47DRAFT_218010</name>
</gene>
<dbReference type="AlphaFoldDB" id="A0AAJ0F5D8"/>
<organism evidence="2 3">
    <name type="scientific">Echria macrotheca</name>
    <dbReference type="NCBI Taxonomy" id="438768"/>
    <lineage>
        <taxon>Eukaryota</taxon>
        <taxon>Fungi</taxon>
        <taxon>Dikarya</taxon>
        <taxon>Ascomycota</taxon>
        <taxon>Pezizomycotina</taxon>
        <taxon>Sordariomycetes</taxon>
        <taxon>Sordariomycetidae</taxon>
        <taxon>Sordariales</taxon>
        <taxon>Schizotheciaceae</taxon>
        <taxon>Echria</taxon>
    </lineage>
</organism>
<comment type="caution">
    <text evidence="2">The sequence shown here is derived from an EMBL/GenBank/DDBJ whole genome shotgun (WGS) entry which is preliminary data.</text>
</comment>
<evidence type="ECO:0000256" key="1">
    <source>
        <dbReference type="SAM" id="Phobius"/>
    </source>
</evidence>
<keyword evidence="3" id="KW-1185">Reference proteome</keyword>
<keyword evidence="1" id="KW-1133">Transmembrane helix</keyword>
<protein>
    <submittedName>
        <fullName evidence="2">Uncharacterized protein</fullName>
    </submittedName>
</protein>
<dbReference type="EMBL" id="MU839835">
    <property type="protein sequence ID" value="KAK1754422.1"/>
    <property type="molecule type" value="Genomic_DNA"/>
</dbReference>
<accession>A0AAJ0F5D8</accession>